<reference evidence="1 3" key="1">
    <citation type="submission" date="2019-08" db="EMBL/GenBank/DDBJ databases">
        <title>Subclass B2 metallo-beta lactamase from Pseudomonas synxantha.</title>
        <authorList>
            <person name="Poirel L."/>
            <person name="Palmieri M."/>
            <person name="Masseron A."/>
            <person name="Perreten V."/>
            <person name="Nordman P."/>
        </authorList>
    </citation>
    <scope>NUCLEOTIDE SEQUENCE [LARGE SCALE GENOMIC DNA]</scope>
    <source>
        <strain evidence="1 3">MCP106</strain>
    </source>
</reference>
<sequence>MIDMTLPWPPKELSPNARVHWRQKHKHAKAYRRTCGLIALALDAPRLSGKKYFWVTFCPPNRRSYDDDNLLARFKAGRDGIADGLGIDDKNFVTTINVGEPVQGGAVRVHIRDYPIDAELAAVGK</sequence>
<dbReference type="GO" id="GO:0000287">
    <property type="term" value="F:magnesium ion binding"/>
    <property type="evidence" value="ECO:0007669"/>
    <property type="project" value="InterPro"/>
</dbReference>
<protein>
    <submittedName>
        <fullName evidence="1">Endodeoxyribonuclease RusA</fullName>
    </submittedName>
</protein>
<reference evidence="1 3" key="2">
    <citation type="submission" date="2019-08" db="EMBL/GenBank/DDBJ databases">
        <authorList>
            <person name="Brilhante M."/>
            <person name="Perreten V."/>
        </authorList>
    </citation>
    <scope>NUCLEOTIDE SEQUENCE [LARGE SCALE GENOMIC DNA]</scope>
    <source>
        <strain evidence="1 3">MCP106</strain>
    </source>
</reference>
<name>A0A5D3G0N8_9PSED</name>
<dbReference type="SUPFAM" id="SSF103084">
    <property type="entry name" value="Holliday junction resolvase RusA"/>
    <property type="match status" value="1"/>
</dbReference>
<gene>
    <name evidence="2" type="ORF">FXO26_16280</name>
    <name evidence="1" type="ORF">FXO26_30340</name>
</gene>
<dbReference type="GO" id="GO:0006281">
    <property type="term" value="P:DNA repair"/>
    <property type="evidence" value="ECO:0007669"/>
    <property type="project" value="InterPro"/>
</dbReference>
<organism evidence="1 3">
    <name type="scientific">Pseudomonas synxantha</name>
    <dbReference type="NCBI Taxonomy" id="47883"/>
    <lineage>
        <taxon>Bacteria</taxon>
        <taxon>Pseudomonadati</taxon>
        <taxon>Pseudomonadota</taxon>
        <taxon>Gammaproteobacteria</taxon>
        <taxon>Pseudomonadales</taxon>
        <taxon>Pseudomonadaceae</taxon>
        <taxon>Pseudomonas</taxon>
    </lineage>
</organism>
<evidence type="ECO:0000313" key="2">
    <source>
        <dbReference type="EMBL" id="TYK57278.1"/>
    </source>
</evidence>
<dbReference type="EMBL" id="VSRO01000007">
    <property type="protein sequence ID" value="TYK57278.1"/>
    <property type="molecule type" value="Genomic_DNA"/>
</dbReference>
<evidence type="ECO:0000313" key="1">
    <source>
        <dbReference type="EMBL" id="TYK53889.1"/>
    </source>
</evidence>
<dbReference type="Proteomes" id="UP000324029">
    <property type="component" value="Unassembled WGS sequence"/>
</dbReference>
<dbReference type="RefSeq" id="WP_148853636.1">
    <property type="nucleotide sequence ID" value="NZ_VSRO01000007.1"/>
</dbReference>
<dbReference type="EMBL" id="VSRO01000028">
    <property type="protein sequence ID" value="TYK53889.1"/>
    <property type="molecule type" value="Genomic_DNA"/>
</dbReference>
<comment type="caution">
    <text evidence="1">The sequence shown here is derived from an EMBL/GenBank/DDBJ whole genome shotgun (WGS) entry which is preliminary data.</text>
</comment>
<dbReference type="Gene3D" id="3.30.1330.70">
    <property type="entry name" value="Holliday junction resolvase RusA"/>
    <property type="match status" value="1"/>
</dbReference>
<dbReference type="InterPro" id="IPR036614">
    <property type="entry name" value="RusA-like_sf"/>
</dbReference>
<dbReference type="AlphaFoldDB" id="A0A5D3G0N8"/>
<dbReference type="GO" id="GO:0006310">
    <property type="term" value="P:DNA recombination"/>
    <property type="evidence" value="ECO:0007669"/>
    <property type="project" value="InterPro"/>
</dbReference>
<evidence type="ECO:0000313" key="3">
    <source>
        <dbReference type="Proteomes" id="UP000324029"/>
    </source>
</evidence>
<proteinExistence type="predicted"/>
<accession>A0A5D3G0N8</accession>